<reference evidence="1 4" key="2">
    <citation type="submission" date="2019-08" db="EMBL/GenBank/DDBJ databases">
        <title>In-depth cultivation of the pig gut microbiome towards novel bacterial diversity and tailored functional studies.</title>
        <authorList>
            <person name="Wylensek D."/>
            <person name="Hitch T.C.A."/>
            <person name="Clavel T."/>
        </authorList>
    </citation>
    <scope>NUCLEOTIDE SEQUENCE [LARGE SCALE GENOMIC DNA]</scope>
    <source>
        <strain evidence="1 4">LKV-178-WT-2C</strain>
    </source>
</reference>
<accession>A0A3E5DVG0</accession>
<reference evidence="2 3" key="1">
    <citation type="submission" date="2018-08" db="EMBL/GenBank/DDBJ databases">
        <title>A genome reference for cultivated species of the human gut microbiota.</title>
        <authorList>
            <person name="Zou Y."/>
            <person name="Xue W."/>
            <person name="Luo G."/>
        </authorList>
    </citation>
    <scope>NUCLEOTIDE SEQUENCE [LARGE SCALE GENOMIC DNA]</scope>
    <source>
        <strain evidence="2 3">AF24-12</strain>
    </source>
</reference>
<dbReference type="AlphaFoldDB" id="A0A3E5DVG0"/>
<evidence type="ECO:0000313" key="3">
    <source>
        <dbReference type="Proteomes" id="UP000283872"/>
    </source>
</evidence>
<dbReference type="RefSeq" id="WP_006847234.1">
    <property type="nucleotide sequence ID" value="NZ_JADYTV010000009.1"/>
</dbReference>
<sequence length="133" mass="15187">MLEEDLTKQIIGAAQEVHKVLGFGFLEAVYGNALYKELKSRGLKCECQKHLDVFYKGECVGHYIPDMVVEDKVIIELKAVKDLHPEHEWQLVNYLSACQAEVGLLINFGLSLQVKRKIFTNERKGTQHKEKSV</sequence>
<evidence type="ECO:0000313" key="2">
    <source>
        <dbReference type="EMBL" id="RGS19679.1"/>
    </source>
</evidence>
<protein>
    <submittedName>
        <fullName evidence="1">GxxExxY protein</fullName>
    </submittedName>
</protein>
<organism evidence="1 4">
    <name type="scientific">Segatella copri</name>
    <dbReference type="NCBI Taxonomy" id="165179"/>
    <lineage>
        <taxon>Bacteria</taxon>
        <taxon>Pseudomonadati</taxon>
        <taxon>Bacteroidota</taxon>
        <taxon>Bacteroidia</taxon>
        <taxon>Bacteroidales</taxon>
        <taxon>Prevotellaceae</taxon>
        <taxon>Segatella</taxon>
    </lineage>
</organism>
<dbReference type="Proteomes" id="UP000283872">
    <property type="component" value="Unassembled WGS sequence"/>
</dbReference>
<dbReference type="EMBL" id="QRVA01000001">
    <property type="protein sequence ID" value="RGS19679.1"/>
    <property type="molecule type" value="Genomic_DNA"/>
</dbReference>
<proteinExistence type="predicted"/>
<dbReference type="Pfam" id="PF13366">
    <property type="entry name" value="PDDEXK_3"/>
    <property type="match status" value="1"/>
</dbReference>
<name>A0A3E5DVG0_9BACT</name>
<comment type="caution">
    <text evidence="1">The sequence shown here is derived from an EMBL/GenBank/DDBJ whole genome shotgun (WGS) entry which is preliminary data.</text>
</comment>
<dbReference type="InterPro" id="IPR026350">
    <property type="entry name" value="GxxExxY"/>
</dbReference>
<dbReference type="NCBIfam" id="TIGR04256">
    <property type="entry name" value="GxxExxY"/>
    <property type="match status" value="1"/>
</dbReference>
<gene>
    <name evidence="2" type="ORF">DWY11_00130</name>
    <name evidence="1" type="ORF">FYJ72_04445</name>
</gene>
<evidence type="ECO:0000313" key="4">
    <source>
        <dbReference type="Proteomes" id="UP000450161"/>
    </source>
</evidence>
<dbReference type="Proteomes" id="UP000450161">
    <property type="component" value="Unassembled WGS sequence"/>
</dbReference>
<dbReference type="EMBL" id="VUNF01000005">
    <property type="protein sequence ID" value="MST76945.1"/>
    <property type="molecule type" value="Genomic_DNA"/>
</dbReference>
<dbReference type="GeneID" id="69848765"/>
<evidence type="ECO:0000313" key="1">
    <source>
        <dbReference type="EMBL" id="MST76945.1"/>
    </source>
</evidence>